<dbReference type="AlphaFoldDB" id="A0A367L1R8"/>
<gene>
    <name evidence="3" type="ORF">L249_8851</name>
</gene>
<evidence type="ECO:0000259" key="2">
    <source>
        <dbReference type="Pfam" id="PF10213"/>
    </source>
</evidence>
<dbReference type="GO" id="GO:0005763">
    <property type="term" value="C:mitochondrial small ribosomal subunit"/>
    <property type="evidence" value="ECO:0007669"/>
    <property type="project" value="TreeGrafter"/>
</dbReference>
<dbReference type="EMBL" id="LKCN02000019">
    <property type="protein sequence ID" value="RCI08389.1"/>
    <property type="molecule type" value="Genomic_DNA"/>
</dbReference>
<reference evidence="3 4" key="1">
    <citation type="journal article" date="2015" name="BMC Genomics">
        <title>Insights from the genome of Ophiocordyceps polyrhachis-furcata to pathogenicity and host specificity in insect fungi.</title>
        <authorList>
            <person name="Wichadakul D."/>
            <person name="Kobmoo N."/>
            <person name="Ingsriswang S."/>
            <person name="Tangphatsornruang S."/>
            <person name="Chantasingh D."/>
            <person name="Luangsa-ard J.J."/>
            <person name="Eurwilaichitr L."/>
        </authorList>
    </citation>
    <scope>NUCLEOTIDE SEQUENCE [LARGE SCALE GENOMIC DNA]</scope>
    <source>
        <strain evidence="3 4">BCC 54312</strain>
    </source>
</reference>
<comment type="caution">
    <text evidence="3">The sequence shown here is derived from an EMBL/GenBank/DDBJ whole genome shotgun (WGS) entry which is preliminary data.</text>
</comment>
<dbReference type="Pfam" id="PF10213">
    <property type="entry name" value="MRP-S28"/>
    <property type="match status" value="1"/>
</dbReference>
<evidence type="ECO:0000313" key="4">
    <source>
        <dbReference type="Proteomes" id="UP000253664"/>
    </source>
</evidence>
<feature type="region of interest" description="Disordered" evidence="1">
    <location>
        <begin position="40"/>
        <end position="68"/>
    </location>
</feature>
<evidence type="ECO:0000256" key="1">
    <source>
        <dbReference type="SAM" id="MobiDB-lite"/>
    </source>
</evidence>
<dbReference type="PANTHER" id="PTHR13490">
    <property type="entry name" value="MITOCHONDRIAL 28S RIBOSOMAL PROTEIN S28"/>
    <property type="match status" value="1"/>
</dbReference>
<dbReference type="PANTHER" id="PTHR13490:SF0">
    <property type="entry name" value="SMALL RIBOSOMAL SUBUNIT PROTEIN MS35"/>
    <property type="match status" value="1"/>
</dbReference>
<dbReference type="Proteomes" id="UP000253664">
    <property type="component" value="Unassembled WGS sequence"/>
</dbReference>
<dbReference type="STRING" id="1330021.A0A367L1R8"/>
<feature type="compositionally biased region" description="Basic and acidic residues" evidence="1">
    <location>
        <begin position="357"/>
        <end position="366"/>
    </location>
</feature>
<feature type="compositionally biased region" description="Gly residues" evidence="1">
    <location>
        <begin position="378"/>
        <end position="387"/>
    </location>
</feature>
<feature type="compositionally biased region" description="Basic and acidic residues" evidence="1">
    <location>
        <begin position="54"/>
        <end position="68"/>
    </location>
</feature>
<feature type="domain" description="Small ribosomal subunit protein mS35 mitochondrial conserved" evidence="2">
    <location>
        <begin position="188"/>
        <end position="307"/>
    </location>
</feature>
<organism evidence="3 4">
    <name type="scientific">Ophiocordyceps polyrhachis-furcata BCC 54312</name>
    <dbReference type="NCBI Taxonomy" id="1330021"/>
    <lineage>
        <taxon>Eukaryota</taxon>
        <taxon>Fungi</taxon>
        <taxon>Dikarya</taxon>
        <taxon>Ascomycota</taxon>
        <taxon>Pezizomycotina</taxon>
        <taxon>Sordariomycetes</taxon>
        <taxon>Hypocreomycetidae</taxon>
        <taxon>Hypocreales</taxon>
        <taxon>Ophiocordycipitaceae</taxon>
        <taxon>Ophiocordyceps</taxon>
    </lineage>
</organism>
<sequence length="409" mass="47083">MASSFSFTRLSLLASRRLSPLGPRWLTTSASRWANTNRNQWIRQDKAEDDDSADADKDETPQRSQEEQIYRQVRKLRSIGYGAQESREMAVEMMQEADQFSRDLDEAGSEERDLEEELRNIALGPKPNKQSFWHDEDDPEMCTQEHDQFDEDDMTSMAHGKLDEVREMRHYARLIAWELPLLSKFAKPFTLPKEDQVLRWRYTTYMGESHPAQKKVVVQFAVDNMGLTPVQANKLRKLAGPRYDPTMDMIKMSCESFEFAAQNRRYLSDMVDKLMAEAKDPTDTFEDVPLDLRHKRIAFKPRFPLEWRLTDERRRQLAEQRKAAALAEDERAEHGSLVDGKRELDDFLARLDAADEATRKGEEKATQVDTQFPIPAMGGLGSGGSVGSGSSPTSSMDWMRAKSRTWSKR</sequence>
<dbReference type="InterPro" id="IPR019349">
    <property type="entry name" value="Ribosomal_mS35_mit"/>
</dbReference>
<dbReference type="OrthoDB" id="283424at2759"/>
<name>A0A367L1R8_9HYPO</name>
<dbReference type="GO" id="GO:0003735">
    <property type="term" value="F:structural constituent of ribosome"/>
    <property type="evidence" value="ECO:0007669"/>
    <property type="project" value="InterPro"/>
</dbReference>
<dbReference type="InterPro" id="IPR039848">
    <property type="entry name" value="Ribosomal_mS35_mt"/>
</dbReference>
<feature type="region of interest" description="Disordered" evidence="1">
    <location>
        <begin position="357"/>
        <end position="409"/>
    </location>
</feature>
<evidence type="ECO:0000313" key="3">
    <source>
        <dbReference type="EMBL" id="RCI08389.1"/>
    </source>
</evidence>
<accession>A0A367L1R8</accession>
<dbReference type="GO" id="GO:0032543">
    <property type="term" value="P:mitochondrial translation"/>
    <property type="evidence" value="ECO:0007669"/>
    <property type="project" value="InterPro"/>
</dbReference>
<protein>
    <recommendedName>
        <fullName evidence="2">Small ribosomal subunit protein mS35 mitochondrial conserved domain-containing protein</fullName>
    </recommendedName>
</protein>
<keyword evidence="4" id="KW-1185">Reference proteome</keyword>
<proteinExistence type="predicted"/>